<protein>
    <recommendedName>
        <fullName evidence="4">Transmembrane protein</fullName>
    </recommendedName>
</protein>
<reference evidence="2 3" key="1">
    <citation type="submission" date="2020-12" db="EMBL/GenBank/DDBJ databases">
        <title>Concerted genomic and epigenomic changes stabilize Arabidopsis allopolyploids.</title>
        <authorList>
            <person name="Chen Z."/>
        </authorList>
    </citation>
    <scope>NUCLEOTIDE SEQUENCE [LARGE SCALE GENOMIC DNA]</scope>
    <source>
        <strain evidence="2">Allo738</strain>
        <tissue evidence="2">Leaf</tissue>
    </source>
</reference>
<accession>A0A8T2BY30</accession>
<dbReference type="Proteomes" id="UP000694240">
    <property type="component" value="Chromosome 6"/>
</dbReference>
<evidence type="ECO:0000313" key="3">
    <source>
        <dbReference type="Proteomes" id="UP000694240"/>
    </source>
</evidence>
<evidence type="ECO:0000313" key="2">
    <source>
        <dbReference type="EMBL" id="KAG7591519.1"/>
    </source>
</evidence>
<organism evidence="2 3">
    <name type="scientific">Arabidopsis thaliana x Arabidopsis arenosa</name>
    <dbReference type="NCBI Taxonomy" id="1240361"/>
    <lineage>
        <taxon>Eukaryota</taxon>
        <taxon>Viridiplantae</taxon>
        <taxon>Streptophyta</taxon>
        <taxon>Embryophyta</taxon>
        <taxon>Tracheophyta</taxon>
        <taxon>Spermatophyta</taxon>
        <taxon>Magnoliopsida</taxon>
        <taxon>eudicotyledons</taxon>
        <taxon>Gunneridae</taxon>
        <taxon>Pentapetalae</taxon>
        <taxon>rosids</taxon>
        <taxon>malvids</taxon>
        <taxon>Brassicales</taxon>
        <taxon>Brassicaceae</taxon>
        <taxon>Camelineae</taxon>
        <taxon>Arabidopsis</taxon>
    </lineage>
</organism>
<proteinExistence type="predicted"/>
<keyword evidence="1" id="KW-0812">Transmembrane</keyword>
<keyword evidence="1" id="KW-0472">Membrane</keyword>
<keyword evidence="3" id="KW-1185">Reference proteome</keyword>
<evidence type="ECO:0000256" key="1">
    <source>
        <dbReference type="SAM" id="Phobius"/>
    </source>
</evidence>
<comment type="caution">
    <text evidence="2">The sequence shown here is derived from an EMBL/GenBank/DDBJ whole genome shotgun (WGS) entry which is preliminary data.</text>
</comment>
<keyword evidence="1" id="KW-1133">Transmembrane helix</keyword>
<feature type="transmembrane region" description="Helical" evidence="1">
    <location>
        <begin position="21"/>
        <end position="38"/>
    </location>
</feature>
<gene>
    <name evidence="2" type="ORF">ISN45_Aa01g005450</name>
</gene>
<dbReference type="AlphaFoldDB" id="A0A8T2BY30"/>
<dbReference type="EMBL" id="JAEFBK010000006">
    <property type="protein sequence ID" value="KAG7591519.1"/>
    <property type="molecule type" value="Genomic_DNA"/>
</dbReference>
<sequence>MYEAATQVQVERRLDLLVKKSWFFSQFNLFMLCLIGNHRNRADIILSRFFDQASLRDSFLLEPDSFGFFTWFALLFLSRNFVIVMLFMIPCSTLIKLLPFFSLQSSLESVKSLSQIP</sequence>
<evidence type="ECO:0008006" key="4">
    <source>
        <dbReference type="Google" id="ProtNLM"/>
    </source>
</evidence>
<name>A0A8T2BY30_9BRAS</name>